<dbReference type="Pfam" id="PF13556">
    <property type="entry name" value="HTH_30"/>
    <property type="match status" value="1"/>
</dbReference>
<dbReference type="Pfam" id="PF13185">
    <property type="entry name" value="GAF_2"/>
    <property type="match status" value="1"/>
</dbReference>
<keyword evidence="4" id="KW-1185">Reference proteome</keyword>
<dbReference type="InterPro" id="IPR041522">
    <property type="entry name" value="CdaR_GGDEF"/>
</dbReference>
<accession>A0ABW4MU44</accession>
<gene>
    <name evidence="3" type="ORF">ACFSFW_22840</name>
</gene>
<comment type="caution">
    <text evidence="3">The sequence shown here is derived from an EMBL/GenBank/DDBJ whole genome shotgun (WGS) entry which is preliminary data.</text>
</comment>
<dbReference type="InterPro" id="IPR003018">
    <property type="entry name" value="GAF"/>
</dbReference>
<evidence type="ECO:0000256" key="1">
    <source>
        <dbReference type="ARBA" id="ARBA00006754"/>
    </source>
</evidence>
<dbReference type="InterPro" id="IPR042070">
    <property type="entry name" value="PucR_C-HTH_sf"/>
</dbReference>
<name>A0ABW4MU44_9BACI</name>
<dbReference type="InterPro" id="IPR051448">
    <property type="entry name" value="CdaR-like_regulators"/>
</dbReference>
<evidence type="ECO:0000313" key="3">
    <source>
        <dbReference type="EMBL" id="MFD1781488.1"/>
    </source>
</evidence>
<dbReference type="InterPro" id="IPR029016">
    <property type="entry name" value="GAF-like_dom_sf"/>
</dbReference>
<evidence type="ECO:0000313" key="4">
    <source>
        <dbReference type="Proteomes" id="UP001597227"/>
    </source>
</evidence>
<dbReference type="SMART" id="SM00065">
    <property type="entry name" value="GAF"/>
    <property type="match status" value="1"/>
</dbReference>
<dbReference type="PANTHER" id="PTHR33744:SF1">
    <property type="entry name" value="DNA-BINDING TRANSCRIPTIONAL ACTIVATOR ADER"/>
    <property type="match status" value="1"/>
</dbReference>
<reference evidence="4" key="1">
    <citation type="journal article" date="2019" name="Int. J. Syst. Evol. Microbiol.">
        <title>The Global Catalogue of Microorganisms (GCM) 10K type strain sequencing project: providing services to taxonomists for standard genome sequencing and annotation.</title>
        <authorList>
            <consortium name="The Broad Institute Genomics Platform"/>
            <consortium name="The Broad Institute Genome Sequencing Center for Infectious Disease"/>
            <person name="Wu L."/>
            <person name="Ma J."/>
        </authorList>
    </citation>
    <scope>NUCLEOTIDE SEQUENCE [LARGE SCALE GENOMIC DNA]</scope>
    <source>
        <strain evidence="4">CCUG 15531</strain>
    </source>
</reference>
<dbReference type="SUPFAM" id="SSF55781">
    <property type="entry name" value="GAF domain-like"/>
    <property type="match status" value="1"/>
</dbReference>
<proteinExistence type="inferred from homology"/>
<dbReference type="InterPro" id="IPR025736">
    <property type="entry name" value="PucR_C-HTH_dom"/>
</dbReference>
<dbReference type="Gene3D" id="3.30.450.40">
    <property type="match status" value="1"/>
</dbReference>
<feature type="domain" description="GAF" evidence="2">
    <location>
        <begin position="31"/>
        <end position="190"/>
    </location>
</feature>
<dbReference type="EMBL" id="JBHUEK010000034">
    <property type="protein sequence ID" value="MFD1781488.1"/>
    <property type="molecule type" value="Genomic_DNA"/>
</dbReference>
<dbReference type="PANTHER" id="PTHR33744">
    <property type="entry name" value="CARBOHYDRATE DIACID REGULATOR"/>
    <property type="match status" value="1"/>
</dbReference>
<dbReference type="Proteomes" id="UP001597227">
    <property type="component" value="Unassembled WGS sequence"/>
</dbReference>
<dbReference type="Gene3D" id="1.10.10.2840">
    <property type="entry name" value="PucR C-terminal helix-turn-helix domain"/>
    <property type="match status" value="1"/>
</dbReference>
<dbReference type="Pfam" id="PF17853">
    <property type="entry name" value="GGDEF_2"/>
    <property type="match status" value="1"/>
</dbReference>
<organism evidence="3 4">
    <name type="scientific">Fredinandcohnia salidurans</name>
    <dbReference type="NCBI Taxonomy" id="2595041"/>
    <lineage>
        <taxon>Bacteria</taxon>
        <taxon>Bacillati</taxon>
        <taxon>Bacillota</taxon>
        <taxon>Bacilli</taxon>
        <taxon>Bacillales</taxon>
        <taxon>Bacillaceae</taxon>
        <taxon>Fredinandcohnia</taxon>
    </lineage>
</organism>
<comment type="similarity">
    <text evidence="1">Belongs to the CdaR family.</text>
</comment>
<dbReference type="RefSeq" id="WP_388041740.1">
    <property type="nucleotide sequence ID" value="NZ_JBHUEK010000034.1"/>
</dbReference>
<sequence>MSLQQIETSYLDLHKAKKLLEINKLLTQSLNLQDVLQNLITAASELVNITDTFIIYLYDEKAGKLKFEEGKGVDVESLKKLALDPGESITGQVFTKKKAILFNSEQEIDDSMSTMSPENYHYYFKGVNGRKIKSAFCVPIVYKDYCFGVLIVDNFNHDGLFSMADMEVIKIIADQSAIAIEHSRVYNNLLKKNQLLTNSISIHKKFYQVIIEGYGIKSIIPLLEELIQSRVIYHETNLFQRNDRYFPIVRGQEILGVLELEKPFAAFVENEQIIIEHASLAMALEITKDSALLEQELHFRNEVFNQLLNEVQHYDVGRIMHYLKWNQTNDIQCIIVESAVDSLWKNNKVKEKQWLVLSIEKMLNNICNKSFVVTHTFQLIILLPGVTDPVLKKIIQEIESILGKQKILVGIGRKTSLQQLATSYQEALRSISYAKTYKTSNIIEYSKLGMERLFHEMEQHTIDMYIQDKIGKLLASDASLLETLLCFIKKNKNHKETAAELHIHGNTLYYRLKKIEEILQFSLNNEKEWVDLMIATQLYVVKHKNK</sequence>
<evidence type="ECO:0000259" key="2">
    <source>
        <dbReference type="SMART" id="SM00065"/>
    </source>
</evidence>
<protein>
    <submittedName>
        <fullName evidence="3">Helix-turn-helix domain-containing protein</fullName>
    </submittedName>
</protein>